<accession>A0ACB7SR73</accession>
<evidence type="ECO:0000313" key="1">
    <source>
        <dbReference type="EMBL" id="KAH6935169.1"/>
    </source>
</evidence>
<organism evidence="1 2">
    <name type="scientific">Hyalomma asiaticum</name>
    <name type="common">Tick</name>
    <dbReference type="NCBI Taxonomy" id="266040"/>
    <lineage>
        <taxon>Eukaryota</taxon>
        <taxon>Metazoa</taxon>
        <taxon>Ecdysozoa</taxon>
        <taxon>Arthropoda</taxon>
        <taxon>Chelicerata</taxon>
        <taxon>Arachnida</taxon>
        <taxon>Acari</taxon>
        <taxon>Parasitiformes</taxon>
        <taxon>Ixodida</taxon>
        <taxon>Ixodoidea</taxon>
        <taxon>Ixodidae</taxon>
        <taxon>Hyalomminae</taxon>
        <taxon>Hyalomma</taxon>
    </lineage>
</organism>
<dbReference type="EMBL" id="CM023483">
    <property type="protein sequence ID" value="KAH6935169.1"/>
    <property type="molecule type" value="Genomic_DNA"/>
</dbReference>
<evidence type="ECO:0000313" key="2">
    <source>
        <dbReference type="Proteomes" id="UP000821845"/>
    </source>
</evidence>
<name>A0ACB7SR73_HYAAI</name>
<dbReference type="Proteomes" id="UP000821845">
    <property type="component" value="Chromosome 3"/>
</dbReference>
<sequence>MTNVDMIEAEDALVSYARKWASMESANGCFTGAVVDYSRSCSWTPDRSCHIVRELASWNGSLFPARMQLQEIPGERGQLSLVSFADTGLYLQEPHDFQSWLSAGLMHRLLKHHRCVTSLYVTPLHFEKYTSLLSDALPHSRLKKLELKFWGFPVPKDICASIASLTSLNKLECTFFGDCCVEFPTALAELVRTSPSLVHLGLQGTSMGEQATKNLLTCLLEHGSLEQLNLIGSVIPENCRQELAKYLTFTASLTSFRFAADSHKTEIATLEASRQNNQREHIHHQFPDTFTERRSSLRSHEDLYNAWLEAIWKNEALQEFCVPYQIWNPQQWTRFSHILSSKHHLKKVCILSDSGNHNLLTHVCHTLEDGGVRDKVSCGVYFVEDNVDLLKCKMFSGLFFVADVRDDVKWDAMRQLQGCGHVTSVVLEIPRGNLAVSSALADYVQSTSALRKLEVSTGFSEESDFSEAWWRVFVQSLSKNNSIKELVVYVDSMSDLDVESLADAVNTSRNIRKLTFGDGSSTSLRAFVNRLSDNINDNRTLLSVVLEGRLDEGWQDATNKVAAVYEATRRNSGLLAAAASFSKATELDRYSTGALERVYKHHYVLLEDLAELADVGEAEIEGLVRRHLKRTASLDDYMRITGVVMERVVCHPLDDGRMQLDDLHEDCWALVRRYLLLDDIEEAVFHPECSSAAP</sequence>
<reference evidence="1" key="1">
    <citation type="submission" date="2020-05" db="EMBL/GenBank/DDBJ databases">
        <title>Large-scale comparative analyses of tick genomes elucidate their genetic diversity and vector capacities.</title>
        <authorList>
            <person name="Jia N."/>
            <person name="Wang J."/>
            <person name="Shi W."/>
            <person name="Du L."/>
            <person name="Sun Y."/>
            <person name="Zhan W."/>
            <person name="Jiang J."/>
            <person name="Wang Q."/>
            <person name="Zhang B."/>
            <person name="Ji P."/>
            <person name="Sakyi L.B."/>
            <person name="Cui X."/>
            <person name="Yuan T."/>
            <person name="Jiang B."/>
            <person name="Yang W."/>
            <person name="Lam T.T.-Y."/>
            <person name="Chang Q."/>
            <person name="Ding S."/>
            <person name="Wang X."/>
            <person name="Zhu J."/>
            <person name="Ruan X."/>
            <person name="Zhao L."/>
            <person name="Wei J."/>
            <person name="Que T."/>
            <person name="Du C."/>
            <person name="Cheng J."/>
            <person name="Dai P."/>
            <person name="Han X."/>
            <person name="Huang E."/>
            <person name="Gao Y."/>
            <person name="Liu J."/>
            <person name="Shao H."/>
            <person name="Ye R."/>
            <person name="Li L."/>
            <person name="Wei W."/>
            <person name="Wang X."/>
            <person name="Wang C."/>
            <person name="Yang T."/>
            <person name="Huo Q."/>
            <person name="Li W."/>
            <person name="Guo W."/>
            <person name="Chen H."/>
            <person name="Zhou L."/>
            <person name="Ni X."/>
            <person name="Tian J."/>
            <person name="Zhou Y."/>
            <person name="Sheng Y."/>
            <person name="Liu T."/>
            <person name="Pan Y."/>
            <person name="Xia L."/>
            <person name="Li J."/>
            <person name="Zhao F."/>
            <person name="Cao W."/>
        </authorList>
    </citation>
    <scope>NUCLEOTIDE SEQUENCE</scope>
    <source>
        <strain evidence="1">Hyas-2018</strain>
    </source>
</reference>
<gene>
    <name evidence="1" type="ORF">HPB50_004305</name>
</gene>
<protein>
    <submittedName>
        <fullName evidence="1">Uncharacterized protein</fullName>
    </submittedName>
</protein>
<proteinExistence type="predicted"/>
<keyword evidence="2" id="KW-1185">Reference proteome</keyword>
<comment type="caution">
    <text evidence="1">The sequence shown here is derived from an EMBL/GenBank/DDBJ whole genome shotgun (WGS) entry which is preliminary data.</text>
</comment>